<feature type="compositionally biased region" description="Polar residues" evidence="1">
    <location>
        <begin position="197"/>
        <end position="226"/>
    </location>
</feature>
<feature type="compositionally biased region" description="Basic and acidic residues" evidence="1">
    <location>
        <begin position="481"/>
        <end position="500"/>
    </location>
</feature>
<evidence type="ECO:0000313" key="3">
    <source>
        <dbReference type="Proteomes" id="UP000799750"/>
    </source>
</evidence>
<dbReference type="EMBL" id="MU004186">
    <property type="protein sequence ID" value="KAF2497566.1"/>
    <property type="molecule type" value="Genomic_DNA"/>
</dbReference>
<gene>
    <name evidence="2" type="ORF">BU16DRAFT_525212</name>
</gene>
<feature type="compositionally biased region" description="Polar residues" evidence="1">
    <location>
        <begin position="17"/>
        <end position="29"/>
    </location>
</feature>
<feature type="compositionally biased region" description="Polar residues" evidence="1">
    <location>
        <begin position="258"/>
        <end position="282"/>
    </location>
</feature>
<dbReference type="AlphaFoldDB" id="A0A6A6QZ59"/>
<proteinExistence type="predicted"/>
<feature type="region of interest" description="Disordered" evidence="1">
    <location>
        <begin position="481"/>
        <end position="527"/>
    </location>
</feature>
<feature type="region of interest" description="Disordered" evidence="1">
    <location>
        <begin position="1"/>
        <end position="90"/>
    </location>
</feature>
<keyword evidence="3" id="KW-1185">Reference proteome</keyword>
<reference evidence="2" key="1">
    <citation type="journal article" date="2020" name="Stud. Mycol.">
        <title>101 Dothideomycetes genomes: a test case for predicting lifestyles and emergence of pathogens.</title>
        <authorList>
            <person name="Haridas S."/>
            <person name="Albert R."/>
            <person name="Binder M."/>
            <person name="Bloem J."/>
            <person name="Labutti K."/>
            <person name="Salamov A."/>
            <person name="Andreopoulos B."/>
            <person name="Baker S."/>
            <person name="Barry K."/>
            <person name="Bills G."/>
            <person name="Bluhm B."/>
            <person name="Cannon C."/>
            <person name="Castanera R."/>
            <person name="Culley D."/>
            <person name="Daum C."/>
            <person name="Ezra D."/>
            <person name="Gonzalez J."/>
            <person name="Henrissat B."/>
            <person name="Kuo A."/>
            <person name="Liang C."/>
            <person name="Lipzen A."/>
            <person name="Lutzoni F."/>
            <person name="Magnuson J."/>
            <person name="Mondo S."/>
            <person name="Nolan M."/>
            <person name="Ohm R."/>
            <person name="Pangilinan J."/>
            <person name="Park H.-J."/>
            <person name="Ramirez L."/>
            <person name="Alfaro M."/>
            <person name="Sun H."/>
            <person name="Tritt A."/>
            <person name="Yoshinaga Y."/>
            <person name="Zwiers L.-H."/>
            <person name="Turgeon B."/>
            <person name="Goodwin S."/>
            <person name="Spatafora J."/>
            <person name="Crous P."/>
            <person name="Grigoriev I."/>
        </authorList>
    </citation>
    <scope>NUCLEOTIDE SEQUENCE</scope>
    <source>
        <strain evidence="2">CBS 269.34</strain>
    </source>
</reference>
<feature type="compositionally biased region" description="Basic and acidic residues" evidence="1">
    <location>
        <begin position="125"/>
        <end position="138"/>
    </location>
</feature>
<feature type="compositionally biased region" description="Polar residues" evidence="1">
    <location>
        <begin position="159"/>
        <end position="173"/>
    </location>
</feature>
<dbReference type="GO" id="GO:0006364">
    <property type="term" value="P:rRNA processing"/>
    <property type="evidence" value="ECO:0007669"/>
    <property type="project" value="InterPro"/>
</dbReference>
<dbReference type="GO" id="GO:0030515">
    <property type="term" value="F:snoRNA binding"/>
    <property type="evidence" value="ECO:0007669"/>
    <property type="project" value="InterPro"/>
</dbReference>
<feature type="compositionally biased region" description="Basic and acidic residues" evidence="1">
    <location>
        <begin position="356"/>
        <end position="391"/>
    </location>
</feature>
<dbReference type="Proteomes" id="UP000799750">
    <property type="component" value="Unassembled WGS sequence"/>
</dbReference>
<dbReference type="InterPro" id="IPR013268">
    <property type="entry name" value="UTP16"/>
</dbReference>
<evidence type="ECO:0000313" key="2">
    <source>
        <dbReference type="EMBL" id="KAF2497566.1"/>
    </source>
</evidence>
<evidence type="ECO:0000256" key="1">
    <source>
        <dbReference type="SAM" id="MobiDB-lite"/>
    </source>
</evidence>
<dbReference type="Pfam" id="PF08297">
    <property type="entry name" value="U3_snoRNA_assoc"/>
    <property type="match status" value="1"/>
</dbReference>
<feature type="compositionally biased region" description="Low complexity" evidence="1">
    <location>
        <begin position="392"/>
        <end position="411"/>
    </location>
</feature>
<dbReference type="OrthoDB" id="5423707at2759"/>
<sequence length="527" mass="57437">MFSQLYSRTRSLLSRTPSGQDIPTIQSTRPDCDTGPDETMVATRRPAVDSGKAQTRSKRLLDERSSPVSDAKRRRQAGDHTDGASNDSENLLDTIVARGQDEGDAEGNVAGLGEQLLKAAQGDKTPAERLPLRSHRELSEEDVEGVGSAKETSSRRTKTSAPTSPSIELTASASRPIRVWPSPRIPRTDKDPEASIQRLSNASPSTTQASNSATPAGSQQAGTPSRNPKEHGHQSSKPDTVVDSIVDTSLPKKKGRKSANSTTDEAIDTASTPLESVPAASTSRKHIRFGSEEPEAPMATSSQPAATEGSPTPADRDESSDDDEAPEAITHASAIQQTKASAAEASRAIDEALAASERKRQVRAERRAEEQKQKQRRQEKLAKKAQKKDSKMAQFDADLPDLLPESLLAAAPEKRPVTPPPEFIDTSVEDRKIEQKKHHIKFLEQADRHVKDVKRGPVYMRVLAKPNELLSPKVNLASRGLREHWLRGREKGKGKGADTKSKRKPQKPKTMERKSVGGSFLRKKAEF</sequence>
<protein>
    <submittedName>
        <fullName evidence="2">Uncharacterized protein</fullName>
    </submittedName>
</protein>
<feature type="compositionally biased region" description="Low complexity" evidence="1">
    <location>
        <begin position="7"/>
        <end position="16"/>
    </location>
</feature>
<organism evidence="2 3">
    <name type="scientific">Lophium mytilinum</name>
    <dbReference type="NCBI Taxonomy" id="390894"/>
    <lineage>
        <taxon>Eukaryota</taxon>
        <taxon>Fungi</taxon>
        <taxon>Dikarya</taxon>
        <taxon>Ascomycota</taxon>
        <taxon>Pezizomycotina</taxon>
        <taxon>Dothideomycetes</taxon>
        <taxon>Pleosporomycetidae</taxon>
        <taxon>Mytilinidiales</taxon>
        <taxon>Mytilinidiaceae</taxon>
        <taxon>Lophium</taxon>
    </lineage>
</organism>
<feature type="region of interest" description="Disordered" evidence="1">
    <location>
        <begin position="119"/>
        <end position="427"/>
    </location>
</feature>
<accession>A0A6A6QZ59</accession>
<name>A0A6A6QZ59_9PEZI</name>